<accession>A0AAN9VZH2</accession>
<evidence type="ECO:0000313" key="1">
    <source>
        <dbReference type="EMBL" id="KAK7866163.1"/>
    </source>
</evidence>
<evidence type="ECO:0000313" key="2">
    <source>
        <dbReference type="Proteomes" id="UP001378592"/>
    </source>
</evidence>
<gene>
    <name evidence="1" type="ORF">R5R35_001390</name>
</gene>
<protein>
    <submittedName>
        <fullName evidence="1">Uncharacterized protein</fullName>
    </submittedName>
</protein>
<comment type="caution">
    <text evidence="1">The sequence shown here is derived from an EMBL/GenBank/DDBJ whole genome shotgun (WGS) entry which is preliminary data.</text>
</comment>
<sequence>MLPDTCDLDIFEAAYTNIGLCSDIVWTKNAPDIYKRINRELWIRTNRLREYFTFLETKDRSSDNKTFTTRTVRDTIPLSNLAKYGNYKYDEHRENLYITDESEIIYDHIYESSKDSKEPWMCPSVEEEFRRLTNVSSVDTKT</sequence>
<dbReference type="Proteomes" id="UP001378592">
    <property type="component" value="Unassembled WGS sequence"/>
</dbReference>
<organism evidence="1 2">
    <name type="scientific">Gryllus longicercus</name>
    <dbReference type="NCBI Taxonomy" id="2509291"/>
    <lineage>
        <taxon>Eukaryota</taxon>
        <taxon>Metazoa</taxon>
        <taxon>Ecdysozoa</taxon>
        <taxon>Arthropoda</taxon>
        <taxon>Hexapoda</taxon>
        <taxon>Insecta</taxon>
        <taxon>Pterygota</taxon>
        <taxon>Neoptera</taxon>
        <taxon>Polyneoptera</taxon>
        <taxon>Orthoptera</taxon>
        <taxon>Ensifera</taxon>
        <taxon>Gryllidea</taxon>
        <taxon>Grylloidea</taxon>
        <taxon>Gryllidae</taxon>
        <taxon>Gryllinae</taxon>
        <taxon>Gryllus</taxon>
    </lineage>
</organism>
<dbReference type="EMBL" id="JAZDUA010000153">
    <property type="protein sequence ID" value="KAK7866163.1"/>
    <property type="molecule type" value="Genomic_DNA"/>
</dbReference>
<dbReference type="AlphaFoldDB" id="A0AAN9VZH2"/>
<keyword evidence="2" id="KW-1185">Reference proteome</keyword>
<reference evidence="1 2" key="1">
    <citation type="submission" date="2024-03" db="EMBL/GenBank/DDBJ databases">
        <title>The genome assembly and annotation of the cricket Gryllus longicercus Weissman &amp; Gray.</title>
        <authorList>
            <person name="Szrajer S."/>
            <person name="Gray D."/>
            <person name="Ylla G."/>
        </authorList>
    </citation>
    <scope>NUCLEOTIDE SEQUENCE [LARGE SCALE GENOMIC DNA]</scope>
    <source>
        <strain evidence="1">DAG 2021-001</strain>
        <tissue evidence="1">Whole body minus gut</tissue>
    </source>
</reference>
<proteinExistence type="predicted"/>
<name>A0AAN9VZH2_9ORTH</name>